<feature type="non-terminal residue" evidence="1">
    <location>
        <position position="1"/>
    </location>
</feature>
<proteinExistence type="predicted"/>
<keyword evidence="2" id="KW-1185">Reference proteome</keyword>
<gene>
    <name evidence="1" type="ORF">PCOR1329_LOCUS23603</name>
</gene>
<evidence type="ECO:0000313" key="2">
    <source>
        <dbReference type="Proteomes" id="UP001189429"/>
    </source>
</evidence>
<accession>A0ABN9RUE6</accession>
<comment type="caution">
    <text evidence="1">The sequence shown here is derived from an EMBL/GenBank/DDBJ whole genome shotgun (WGS) entry which is preliminary data.</text>
</comment>
<reference evidence="1" key="1">
    <citation type="submission" date="2023-10" db="EMBL/GenBank/DDBJ databases">
        <authorList>
            <person name="Chen Y."/>
            <person name="Shah S."/>
            <person name="Dougan E. K."/>
            <person name="Thang M."/>
            <person name="Chan C."/>
        </authorList>
    </citation>
    <scope>NUCLEOTIDE SEQUENCE [LARGE SCALE GENOMIC DNA]</scope>
</reference>
<dbReference type="EMBL" id="CAUYUJ010008014">
    <property type="protein sequence ID" value="CAK0822630.1"/>
    <property type="molecule type" value="Genomic_DNA"/>
</dbReference>
<organism evidence="1 2">
    <name type="scientific">Prorocentrum cordatum</name>
    <dbReference type="NCBI Taxonomy" id="2364126"/>
    <lineage>
        <taxon>Eukaryota</taxon>
        <taxon>Sar</taxon>
        <taxon>Alveolata</taxon>
        <taxon>Dinophyceae</taxon>
        <taxon>Prorocentrales</taxon>
        <taxon>Prorocentraceae</taxon>
        <taxon>Prorocentrum</taxon>
    </lineage>
</organism>
<name>A0ABN9RUE6_9DINO</name>
<sequence>CFVDDPIFALAGRAEVRDVHLALVLMLWAALYFEFSWAKASRGSEAGHVVGVTVAVSPDKVAKVGRALGELAADAFCDRKAVEEFDGLCSWVGSIAPAVRPLARMVWAAACAPPSGRKTAGRVAKARIKLVIIWVRALLDDAVLAISRTFWVGGAGEGPMSFLETGDASAAAVCYSVTNWTLEDATAPQAKWLDPAAQPMWEACASLIAVHAWRGWLGGRRGRLRLRGDAKGVLQAVVRRRGRHAALNRIVAELLLTLGRAMRDIE</sequence>
<protein>
    <recommendedName>
        <fullName evidence="3">Peroxisomal membrane protein PEX16</fullName>
    </recommendedName>
</protein>
<dbReference type="Proteomes" id="UP001189429">
    <property type="component" value="Unassembled WGS sequence"/>
</dbReference>
<feature type="non-terminal residue" evidence="1">
    <location>
        <position position="266"/>
    </location>
</feature>
<evidence type="ECO:0000313" key="1">
    <source>
        <dbReference type="EMBL" id="CAK0822630.1"/>
    </source>
</evidence>
<evidence type="ECO:0008006" key="3">
    <source>
        <dbReference type="Google" id="ProtNLM"/>
    </source>
</evidence>